<dbReference type="GO" id="GO:0016036">
    <property type="term" value="P:cellular response to phosphate starvation"/>
    <property type="evidence" value="ECO:0007669"/>
    <property type="project" value="TreeGrafter"/>
</dbReference>
<dbReference type="Gene3D" id="3.30.565.10">
    <property type="entry name" value="Histidine kinase-like ATPase, C-terminal domain"/>
    <property type="match status" value="1"/>
</dbReference>
<comment type="subcellular location">
    <subcellularLocation>
        <location evidence="2">Membrane</location>
    </subcellularLocation>
</comment>
<dbReference type="CDD" id="cd00075">
    <property type="entry name" value="HATPase"/>
    <property type="match status" value="1"/>
</dbReference>
<evidence type="ECO:0000256" key="2">
    <source>
        <dbReference type="ARBA" id="ARBA00004370"/>
    </source>
</evidence>
<dbReference type="PANTHER" id="PTHR45453">
    <property type="entry name" value="PHOSPHATE REGULON SENSOR PROTEIN PHOR"/>
    <property type="match status" value="1"/>
</dbReference>
<evidence type="ECO:0000256" key="4">
    <source>
        <dbReference type="ARBA" id="ARBA00022553"/>
    </source>
</evidence>
<dbReference type="Gene3D" id="1.10.287.130">
    <property type="match status" value="1"/>
</dbReference>
<dbReference type="EMBL" id="RYZS01000002">
    <property type="protein sequence ID" value="RVU92789.1"/>
    <property type="molecule type" value="Genomic_DNA"/>
</dbReference>
<dbReference type="PANTHER" id="PTHR45453:SF1">
    <property type="entry name" value="PHOSPHATE REGULON SENSOR PROTEIN PHOR"/>
    <property type="match status" value="1"/>
</dbReference>
<dbReference type="SMART" id="SM00388">
    <property type="entry name" value="HisKA"/>
    <property type="match status" value="1"/>
</dbReference>
<evidence type="ECO:0000256" key="7">
    <source>
        <dbReference type="ARBA" id="ARBA00023012"/>
    </source>
</evidence>
<dbReference type="Pfam" id="PF02518">
    <property type="entry name" value="HATPase_c"/>
    <property type="match status" value="1"/>
</dbReference>
<dbReference type="SMART" id="SM00387">
    <property type="entry name" value="HATPase_c"/>
    <property type="match status" value="1"/>
</dbReference>
<dbReference type="RefSeq" id="WP_049220126.1">
    <property type="nucleotide sequence ID" value="NZ_JAYEYR010000037.1"/>
</dbReference>
<name>A0A2N8PRF1_ENTAV</name>
<dbReference type="InterPro" id="IPR005467">
    <property type="entry name" value="His_kinase_dom"/>
</dbReference>
<keyword evidence="8" id="KW-0472">Membrane</keyword>
<dbReference type="EC" id="2.7.13.3" evidence="3"/>
<dbReference type="InterPro" id="IPR036097">
    <property type="entry name" value="HisK_dim/P_sf"/>
</dbReference>
<accession>A0A2N8PRF1</accession>
<keyword evidence="4" id="KW-0597">Phosphoprotein</keyword>
<feature type="transmembrane region" description="Helical" evidence="8">
    <location>
        <begin position="34"/>
        <end position="51"/>
    </location>
</feature>
<dbReference type="PRINTS" id="PR00344">
    <property type="entry name" value="BCTRLSENSOR"/>
</dbReference>
<dbReference type="Pfam" id="PF00512">
    <property type="entry name" value="HisKA"/>
    <property type="match status" value="1"/>
</dbReference>
<gene>
    <name evidence="10" type="ORF">EK398_20110</name>
</gene>
<dbReference type="SUPFAM" id="SSF55874">
    <property type="entry name" value="ATPase domain of HSP90 chaperone/DNA topoisomerase II/histidine kinase"/>
    <property type="match status" value="1"/>
</dbReference>
<comment type="caution">
    <text evidence="10">The sequence shown here is derived from an EMBL/GenBank/DDBJ whole genome shotgun (WGS) entry which is preliminary data.</text>
</comment>
<evidence type="ECO:0000259" key="9">
    <source>
        <dbReference type="PROSITE" id="PS50109"/>
    </source>
</evidence>
<keyword evidence="5" id="KW-0808">Transferase</keyword>
<dbReference type="GO" id="GO:0000155">
    <property type="term" value="F:phosphorelay sensor kinase activity"/>
    <property type="evidence" value="ECO:0007669"/>
    <property type="project" value="InterPro"/>
</dbReference>
<keyword evidence="8" id="KW-0812">Transmembrane</keyword>
<dbReference type="GO" id="GO:0004721">
    <property type="term" value="F:phosphoprotein phosphatase activity"/>
    <property type="evidence" value="ECO:0007669"/>
    <property type="project" value="TreeGrafter"/>
</dbReference>
<proteinExistence type="predicted"/>
<dbReference type="AlphaFoldDB" id="A0A2N8PRF1"/>
<evidence type="ECO:0000256" key="1">
    <source>
        <dbReference type="ARBA" id="ARBA00000085"/>
    </source>
</evidence>
<dbReference type="Proteomes" id="UP000288388">
    <property type="component" value="Unassembled WGS sequence"/>
</dbReference>
<dbReference type="SUPFAM" id="SSF47384">
    <property type="entry name" value="Homodimeric domain of signal transducing histidine kinase"/>
    <property type="match status" value="1"/>
</dbReference>
<evidence type="ECO:0000256" key="3">
    <source>
        <dbReference type="ARBA" id="ARBA00012438"/>
    </source>
</evidence>
<evidence type="ECO:0000313" key="10">
    <source>
        <dbReference type="EMBL" id="RVU92789.1"/>
    </source>
</evidence>
<evidence type="ECO:0000256" key="8">
    <source>
        <dbReference type="SAM" id="Phobius"/>
    </source>
</evidence>
<dbReference type="InterPro" id="IPR004358">
    <property type="entry name" value="Sig_transdc_His_kin-like_C"/>
</dbReference>
<feature type="transmembrane region" description="Helical" evidence="8">
    <location>
        <begin position="12"/>
        <end position="28"/>
    </location>
</feature>
<feature type="domain" description="Histidine kinase" evidence="9">
    <location>
        <begin position="119"/>
        <end position="329"/>
    </location>
</feature>
<evidence type="ECO:0000313" key="11">
    <source>
        <dbReference type="Proteomes" id="UP000288388"/>
    </source>
</evidence>
<evidence type="ECO:0000256" key="5">
    <source>
        <dbReference type="ARBA" id="ARBA00022679"/>
    </source>
</evidence>
<dbReference type="PROSITE" id="PS50109">
    <property type="entry name" value="HIS_KIN"/>
    <property type="match status" value="1"/>
</dbReference>
<dbReference type="InterPro" id="IPR050351">
    <property type="entry name" value="BphY/WalK/GraS-like"/>
</dbReference>
<evidence type="ECO:0000256" key="6">
    <source>
        <dbReference type="ARBA" id="ARBA00022777"/>
    </source>
</evidence>
<reference evidence="10 11" key="1">
    <citation type="submission" date="2018-12" db="EMBL/GenBank/DDBJ databases">
        <title>A novel vanA-carrying plasmid in a clinical isolate of Enterococcus avium.</title>
        <authorList>
            <person name="Bernasconi O.J."/>
            <person name="Luzzaro F."/>
            <person name="Endimiani A."/>
        </authorList>
    </citation>
    <scope>NUCLEOTIDE SEQUENCE [LARGE SCALE GENOMIC DNA]</scope>
    <source>
        <strain evidence="10 11">LC0559/18</strain>
    </source>
</reference>
<dbReference type="CDD" id="cd00082">
    <property type="entry name" value="HisKA"/>
    <property type="match status" value="1"/>
</dbReference>
<dbReference type="GO" id="GO:0005886">
    <property type="term" value="C:plasma membrane"/>
    <property type="evidence" value="ECO:0007669"/>
    <property type="project" value="TreeGrafter"/>
</dbReference>
<dbReference type="InterPro" id="IPR003661">
    <property type="entry name" value="HisK_dim/P_dom"/>
</dbReference>
<organism evidence="10 11">
    <name type="scientific">Enterococcus avium</name>
    <name type="common">Streptococcus avium</name>
    <dbReference type="NCBI Taxonomy" id="33945"/>
    <lineage>
        <taxon>Bacteria</taxon>
        <taxon>Bacillati</taxon>
        <taxon>Bacillota</taxon>
        <taxon>Bacilli</taxon>
        <taxon>Lactobacillales</taxon>
        <taxon>Enterococcaceae</taxon>
        <taxon>Enterococcus</taxon>
    </lineage>
</organism>
<keyword evidence="7" id="KW-0902">Two-component regulatory system</keyword>
<keyword evidence="6 10" id="KW-0418">Kinase</keyword>
<sequence length="329" mass="36939">MFRNPEFRRPSWLFSAVTVILTVVGFSLSQTSGILVFFSAIIFGGIFYFSTKVRYQKIAQLADQIDLVLHNEEHLIIEELEEGELSILQSEIAKMTLRIREQNVALKKEKENLADSLADIAHQLRTPLTSVNLLLSLAKATPDEKECKKNLREIEEMLQQMDSLITALLKLSRLDAGVVDFKNVPISVEELIATSLRPFSISLELHDIQVETTISPSTTIQGDRIWLSEALQNILRNCIESIGEKGKIEVQGEDNPLFTEITIHDSGKGFEETELPRLFERFYRGINSSTTGFGIGMSLSQSIIHRQGGTIVARNHPNGGALFVIRFPK</sequence>
<protein>
    <recommendedName>
        <fullName evidence="3">histidine kinase</fullName>
        <ecNumber evidence="3">2.7.13.3</ecNumber>
    </recommendedName>
</protein>
<dbReference type="InterPro" id="IPR036890">
    <property type="entry name" value="HATPase_C_sf"/>
</dbReference>
<keyword evidence="8" id="KW-1133">Transmembrane helix</keyword>
<dbReference type="InterPro" id="IPR003594">
    <property type="entry name" value="HATPase_dom"/>
</dbReference>
<comment type="catalytic activity">
    <reaction evidence="1">
        <text>ATP + protein L-histidine = ADP + protein N-phospho-L-histidine.</text>
        <dbReference type="EC" id="2.7.13.3"/>
    </reaction>
</comment>